<accession>A0ABQ9DY20</accession>
<name>A0ABQ9DY20_9PASS</name>
<evidence type="ECO:0000313" key="2">
    <source>
        <dbReference type="Proteomes" id="UP001145742"/>
    </source>
</evidence>
<protein>
    <submittedName>
        <fullName evidence="1">Uncharacterized protein</fullName>
    </submittedName>
</protein>
<proteinExistence type="predicted"/>
<reference evidence="1" key="1">
    <citation type="submission" date="2019-10" db="EMBL/GenBank/DDBJ databases">
        <authorList>
            <person name="Soares A.E.R."/>
            <person name="Aleixo A."/>
            <person name="Schneider P."/>
            <person name="Miyaki C.Y."/>
            <person name="Schneider M.P."/>
            <person name="Mello C."/>
            <person name="Vasconcelos A.T.R."/>
        </authorList>
    </citation>
    <scope>NUCLEOTIDE SEQUENCE</scope>
    <source>
        <tissue evidence="1">Muscle</tissue>
    </source>
</reference>
<keyword evidence="2" id="KW-1185">Reference proteome</keyword>
<dbReference type="Proteomes" id="UP001145742">
    <property type="component" value="Unassembled WGS sequence"/>
</dbReference>
<dbReference type="EMBL" id="WHWB01032070">
    <property type="protein sequence ID" value="KAJ7427118.1"/>
    <property type="molecule type" value="Genomic_DNA"/>
</dbReference>
<organism evidence="1 2">
    <name type="scientific">Willisornis vidua</name>
    <name type="common">Xingu scale-backed antbird</name>
    <dbReference type="NCBI Taxonomy" id="1566151"/>
    <lineage>
        <taxon>Eukaryota</taxon>
        <taxon>Metazoa</taxon>
        <taxon>Chordata</taxon>
        <taxon>Craniata</taxon>
        <taxon>Vertebrata</taxon>
        <taxon>Euteleostomi</taxon>
        <taxon>Archelosauria</taxon>
        <taxon>Archosauria</taxon>
        <taxon>Dinosauria</taxon>
        <taxon>Saurischia</taxon>
        <taxon>Theropoda</taxon>
        <taxon>Coelurosauria</taxon>
        <taxon>Aves</taxon>
        <taxon>Neognathae</taxon>
        <taxon>Neoaves</taxon>
        <taxon>Telluraves</taxon>
        <taxon>Australaves</taxon>
        <taxon>Passeriformes</taxon>
        <taxon>Thamnophilidae</taxon>
        <taxon>Willisornis</taxon>
    </lineage>
</organism>
<gene>
    <name evidence="1" type="ORF">WISP_09566</name>
</gene>
<comment type="caution">
    <text evidence="1">The sequence shown here is derived from an EMBL/GenBank/DDBJ whole genome shotgun (WGS) entry which is preliminary data.</text>
</comment>
<evidence type="ECO:0000313" key="1">
    <source>
        <dbReference type="EMBL" id="KAJ7427118.1"/>
    </source>
</evidence>
<sequence length="67" mass="7391">MANSLVEAVPLSPLAERVSSGGEDLFRRTQRTARLKKMDTVPNTKVSPRCNDSSSDTTSSNIIIMFY</sequence>